<evidence type="ECO:0000256" key="5">
    <source>
        <dbReference type="ARBA" id="ARBA00022840"/>
    </source>
</evidence>
<dbReference type="InterPro" id="IPR027640">
    <property type="entry name" value="Kinesin-like_fam"/>
</dbReference>
<evidence type="ECO:0000256" key="7">
    <source>
        <dbReference type="ARBA" id="ARBA00023175"/>
    </source>
</evidence>
<evidence type="ECO:0000256" key="8">
    <source>
        <dbReference type="ARBA" id="ARBA00023212"/>
    </source>
</evidence>
<dbReference type="PANTHER" id="PTHR47969">
    <property type="entry name" value="CHROMOSOME-ASSOCIATED KINESIN KIF4A-RELATED"/>
    <property type="match status" value="1"/>
</dbReference>
<dbReference type="InterPro" id="IPR036961">
    <property type="entry name" value="Kinesin_motor_dom_sf"/>
</dbReference>
<dbReference type="SUPFAM" id="SSF52540">
    <property type="entry name" value="P-loop containing nucleoside triphosphate hydrolases"/>
    <property type="match status" value="1"/>
</dbReference>
<feature type="binding site" evidence="9">
    <location>
        <begin position="109"/>
        <end position="116"/>
    </location>
    <ligand>
        <name>ATP</name>
        <dbReference type="ChEBI" id="CHEBI:30616"/>
    </ligand>
</feature>
<dbReference type="PANTHER" id="PTHR47969:SF21">
    <property type="entry name" value="KINESIN-LIKE PROTEIN"/>
    <property type="match status" value="1"/>
</dbReference>
<keyword evidence="2" id="KW-0963">Cytoplasm</keyword>
<evidence type="ECO:0000313" key="12">
    <source>
        <dbReference type="Proteomes" id="UP000001038"/>
    </source>
</evidence>
<dbReference type="GO" id="GO:0007018">
    <property type="term" value="P:microtubule-based movement"/>
    <property type="evidence" value="ECO:0007669"/>
    <property type="project" value="InterPro"/>
</dbReference>
<keyword evidence="5 9" id="KW-0067">ATP-binding</keyword>
<dbReference type="STRING" id="8090.ENSORLP00000028214"/>
<keyword evidence="7 9" id="KW-0505">Motor protein</keyword>
<evidence type="ECO:0000256" key="2">
    <source>
        <dbReference type="ARBA" id="ARBA00022490"/>
    </source>
</evidence>
<reference evidence="11 12" key="1">
    <citation type="journal article" date="2007" name="Nature">
        <title>The medaka draft genome and insights into vertebrate genome evolution.</title>
        <authorList>
            <person name="Kasahara M."/>
            <person name="Naruse K."/>
            <person name="Sasaki S."/>
            <person name="Nakatani Y."/>
            <person name="Qu W."/>
            <person name="Ahsan B."/>
            <person name="Yamada T."/>
            <person name="Nagayasu Y."/>
            <person name="Doi K."/>
            <person name="Kasai Y."/>
            <person name="Jindo T."/>
            <person name="Kobayashi D."/>
            <person name="Shimada A."/>
            <person name="Toyoda A."/>
            <person name="Kuroki Y."/>
            <person name="Fujiyama A."/>
            <person name="Sasaki T."/>
            <person name="Shimizu A."/>
            <person name="Asakawa S."/>
            <person name="Shimizu N."/>
            <person name="Hashimoto S."/>
            <person name="Yang J."/>
            <person name="Lee Y."/>
            <person name="Matsushima K."/>
            <person name="Sugano S."/>
            <person name="Sakaizumi M."/>
            <person name="Narita T."/>
            <person name="Ohishi K."/>
            <person name="Haga S."/>
            <person name="Ohta F."/>
            <person name="Nomoto H."/>
            <person name="Nogata K."/>
            <person name="Morishita T."/>
            <person name="Endo T."/>
            <person name="Shin-I T."/>
            <person name="Takeda H."/>
            <person name="Morishita S."/>
            <person name="Kohara Y."/>
        </authorList>
    </citation>
    <scope>NUCLEOTIDE SEQUENCE [LARGE SCALE GENOMIC DNA]</scope>
    <source>
        <strain evidence="11 12">Hd-rR</strain>
    </source>
</reference>
<reference evidence="11" key="2">
    <citation type="submission" date="2025-08" db="UniProtKB">
        <authorList>
            <consortium name="Ensembl"/>
        </authorList>
    </citation>
    <scope>IDENTIFICATION</scope>
    <source>
        <strain evidence="11">Hd-rR</strain>
    </source>
</reference>
<dbReference type="Proteomes" id="UP000001038">
    <property type="component" value="Chromosome 5"/>
</dbReference>
<keyword evidence="6" id="KW-0175">Coiled coil</keyword>
<dbReference type="GO" id="GO:0003777">
    <property type="term" value="F:microtubule motor activity"/>
    <property type="evidence" value="ECO:0007669"/>
    <property type="project" value="InterPro"/>
</dbReference>
<organism evidence="11 12">
    <name type="scientific">Oryzias latipes</name>
    <name type="common">Japanese rice fish</name>
    <name type="synonym">Japanese killifish</name>
    <dbReference type="NCBI Taxonomy" id="8090"/>
    <lineage>
        <taxon>Eukaryota</taxon>
        <taxon>Metazoa</taxon>
        <taxon>Chordata</taxon>
        <taxon>Craniata</taxon>
        <taxon>Vertebrata</taxon>
        <taxon>Euteleostomi</taxon>
        <taxon>Actinopterygii</taxon>
        <taxon>Neopterygii</taxon>
        <taxon>Teleostei</taxon>
        <taxon>Neoteleostei</taxon>
        <taxon>Acanthomorphata</taxon>
        <taxon>Ovalentaria</taxon>
        <taxon>Atherinomorphae</taxon>
        <taxon>Beloniformes</taxon>
        <taxon>Adrianichthyidae</taxon>
        <taxon>Oryziinae</taxon>
        <taxon>Oryzias</taxon>
    </lineage>
</organism>
<evidence type="ECO:0000256" key="3">
    <source>
        <dbReference type="ARBA" id="ARBA00022701"/>
    </source>
</evidence>
<dbReference type="GO" id="GO:0008017">
    <property type="term" value="F:microtubule binding"/>
    <property type="evidence" value="ECO:0007669"/>
    <property type="project" value="InterPro"/>
</dbReference>
<dbReference type="AlphaFoldDB" id="A0A3B3H8F8"/>
<evidence type="ECO:0000256" key="6">
    <source>
        <dbReference type="ARBA" id="ARBA00023054"/>
    </source>
</evidence>
<accession>A0A3B3H8F8</accession>
<evidence type="ECO:0000256" key="1">
    <source>
        <dbReference type="ARBA" id="ARBA00004245"/>
    </source>
</evidence>
<proteinExistence type="inferred from homology"/>
<dbReference type="Gene3D" id="3.40.850.10">
    <property type="entry name" value="Kinesin motor domain"/>
    <property type="match status" value="1"/>
</dbReference>
<keyword evidence="4 9" id="KW-0547">Nucleotide-binding</keyword>
<dbReference type="InterPro" id="IPR001752">
    <property type="entry name" value="Kinesin_motor_dom"/>
</dbReference>
<dbReference type="Bgee" id="ENSORLG00000025706">
    <property type="expression patterns" value="Expressed in testis and 7 other cell types or tissues"/>
</dbReference>
<evidence type="ECO:0000256" key="4">
    <source>
        <dbReference type="ARBA" id="ARBA00022741"/>
    </source>
</evidence>
<sequence>MEFPSIFCTSTPPDAKPQKSVRVVVRCRPLNDREKAESPEAVLSVEPQLCQCSIRRPGGQGDPPKQFTFDGLRGCRLDSCGLRDVTVWHRLSRSQGVTEGYNGTIFAYGQTGSGKSFTMQGVSEPEAQRGVIPRAFEHVFETIQCAENTKFLVRACFLEIYNEDIRDLLGNDTKQRLELKEHPERGVYVRDLSMHTVHGVGECERMMERGCRNRAVGSTLMNKDSSRSHSIFTLHLEICRTGEQEPCRKAAQKLCSRSFSLPA</sequence>
<dbReference type="SMART" id="SM00129">
    <property type="entry name" value="KISc"/>
    <property type="match status" value="1"/>
</dbReference>
<dbReference type="Ensembl" id="ENSORLT00000033774.1">
    <property type="protein sequence ID" value="ENSORLP00000028214.1"/>
    <property type="gene ID" value="ENSORLG00000025706.1"/>
</dbReference>
<comment type="similarity">
    <text evidence="9">Belongs to the TRAFAC class myosin-kinesin ATPase superfamily. Kinesin family.</text>
</comment>
<dbReference type="InParanoid" id="A0A3B3H8F8"/>
<dbReference type="GeneTree" id="ENSGT00940000158776"/>
<dbReference type="PRINTS" id="PR00380">
    <property type="entry name" value="KINESINHEAVY"/>
</dbReference>
<evidence type="ECO:0000313" key="11">
    <source>
        <dbReference type="Ensembl" id="ENSORLP00000028214.1"/>
    </source>
</evidence>
<comment type="subcellular location">
    <subcellularLocation>
        <location evidence="1">Cytoplasm</location>
        <location evidence="1">Cytoskeleton</location>
    </subcellularLocation>
</comment>
<keyword evidence="12" id="KW-1185">Reference proteome</keyword>
<evidence type="ECO:0000256" key="9">
    <source>
        <dbReference type="PROSITE-ProRule" id="PRU00283"/>
    </source>
</evidence>
<name>A0A3B3H8F8_ORYLA</name>
<feature type="domain" description="Kinesin motor" evidence="10">
    <location>
        <begin position="20"/>
        <end position="263"/>
    </location>
</feature>
<dbReference type="GO" id="GO:0005874">
    <property type="term" value="C:microtubule"/>
    <property type="evidence" value="ECO:0007669"/>
    <property type="project" value="UniProtKB-KW"/>
</dbReference>
<dbReference type="Pfam" id="PF00225">
    <property type="entry name" value="Kinesin"/>
    <property type="match status" value="1"/>
</dbReference>
<evidence type="ECO:0000259" key="10">
    <source>
        <dbReference type="PROSITE" id="PS50067"/>
    </source>
</evidence>
<keyword evidence="8" id="KW-0206">Cytoskeleton</keyword>
<reference evidence="11" key="3">
    <citation type="submission" date="2025-09" db="UniProtKB">
        <authorList>
            <consortium name="Ensembl"/>
        </authorList>
    </citation>
    <scope>IDENTIFICATION</scope>
    <source>
        <strain evidence="11">Hd-rR</strain>
    </source>
</reference>
<dbReference type="PROSITE" id="PS50067">
    <property type="entry name" value="KINESIN_MOTOR_2"/>
    <property type="match status" value="1"/>
</dbReference>
<keyword evidence="3" id="KW-0493">Microtubule</keyword>
<dbReference type="GO" id="GO:0005524">
    <property type="term" value="F:ATP binding"/>
    <property type="evidence" value="ECO:0007669"/>
    <property type="project" value="UniProtKB-UniRule"/>
</dbReference>
<dbReference type="InterPro" id="IPR027417">
    <property type="entry name" value="P-loop_NTPase"/>
</dbReference>
<protein>
    <recommendedName>
        <fullName evidence="10">Kinesin motor domain-containing protein</fullName>
    </recommendedName>
</protein>